<organism evidence="1 2">
    <name type="scientific">Octopus vulgaris</name>
    <name type="common">Common octopus</name>
    <dbReference type="NCBI Taxonomy" id="6645"/>
    <lineage>
        <taxon>Eukaryota</taxon>
        <taxon>Metazoa</taxon>
        <taxon>Spiralia</taxon>
        <taxon>Lophotrochozoa</taxon>
        <taxon>Mollusca</taxon>
        <taxon>Cephalopoda</taxon>
        <taxon>Coleoidea</taxon>
        <taxon>Octopodiformes</taxon>
        <taxon>Octopoda</taxon>
        <taxon>Incirrata</taxon>
        <taxon>Octopodidae</taxon>
        <taxon>Octopus</taxon>
    </lineage>
</organism>
<protein>
    <submittedName>
        <fullName evidence="1">Uncharacterized protein</fullName>
    </submittedName>
</protein>
<keyword evidence="2" id="KW-1185">Reference proteome</keyword>
<sequence>MVHSAVKAAVKRDLARAELQQRVGDRAAVEAGMIMKECFSRSFLRQNFVSVQINDIRIVGSYLLNYLAKRENQCSLLGVDYEQSTGKGESIQESVNQTAHCSSGHRAGVSTKVTNQQSTASKFRKFEMEKIEVIPI</sequence>
<dbReference type="Proteomes" id="UP001162480">
    <property type="component" value="Chromosome 6"/>
</dbReference>
<gene>
    <name evidence="1" type="ORF">OCTVUL_1B020868</name>
</gene>
<evidence type="ECO:0000313" key="2">
    <source>
        <dbReference type="Proteomes" id="UP001162480"/>
    </source>
</evidence>
<accession>A0AA36F6G7</accession>
<dbReference type="AlphaFoldDB" id="A0AA36F6G7"/>
<proteinExistence type="predicted"/>
<reference evidence="1" key="1">
    <citation type="submission" date="2023-08" db="EMBL/GenBank/DDBJ databases">
        <authorList>
            <person name="Alioto T."/>
            <person name="Alioto T."/>
            <person name="Gomez Garrido J."/>
        </authorList>
    </citation>
    <scope>NUCLEOTIDE SEQUENCE</scope>
</reference>
<dbReference type="EMBL" id="OX597819">
    <property type="protein sequence ID" value="CAI9724028.1"/>
    <property type="molecule type" value="Genomic_DNA"/>
</dbReference>
<name>A0AA36F6G7_OCTVU</name>
<evidence type="ECO:0000313" key="1">
    <source>
        <dbReference type="EMBL" id="CAI9724028.1"/>
    </source>
</evidence>